<evidence type="ECO:0000256" key="6">
    <source>
        <dbReference type="ARBA" id="ARBA00023235"/>
    </source>
</evidence>
<dbReference type="InterPro" id="IPR001653">
    <property type="entry name" value="DAP_epimerase_DapF"/>
</dbReference>
<accession>Q2LYC5</accession>
<comment type="catalytic activity">
    <reaction evidence="7 8">
        <text>(2S,6S)-2,6-diaminopimelate = meso-2,6-diaminopimelate</text>
        <dbReference type="Rhea" id="RHEA:15393"/>
        <dbReference type="ChEBI" id="CHEBI:57609"/>
        <dbReference type="ChEBI" id="CHEBI:57791"/>
        <dbReference type="EC" id="5.1.1.7"/>
    </reaction>
</comment>
<dbReference type="EC" id="5.1.1.7" evidence="3 8"/>
<dbReference type="NCBIfam" id="TIGR00652">
    <property type="entry name" value="DapF"/>
    <property type="match status" value="1"/>
</dbReference>
<evidence type="ECO:0000256" key="3">
    <source>
        <dbReference type="ARBA" id="ARBA00013080"/>
    </source>
</evidence>
<dbReference type="AlphaFoldDB" id="Q2LYC5"/>
<evidence type="ECO:0000256" key="8">
    <source>
        <dbReference type="HAMAP-Rule" id="MF_00197"/>
    </source>
</evidence>
<dbReference type="PANTHER" id="PTHR31689">
    <property type="entry name" value="DIAMINOPIMELATE EPIMERASE, CHLOROPLASTIC"/>
    <property type="match status" value="1"/>
</dbReference>
<dbReference type="RefSeq" id="WP_011415985.1">
    <property type="nucleotide sequence ID" value="NC_007759.1"/>
</dbReference>
<keyword evidence="5 8" id="KW-0457">Lysine biosynthesis</keyword>
<feature type="site" description="Could be important to modulate the pK values of the two catalytic cysteine residues" evidence="8">
    <location>
        <position position="198"/>
    </location>
</feature>
<dbReference type="HAMAP" id="MF_00197">
    <property type="entry name" value="DAP_epimerase"/>
    <property type="match status" value="1"/>
</dbReference>
<evidence type="ECO:0000313" key="10">
    <source>
        <dbReference type="EMBL" id="ABC75950.1"/>
    </source>
</evidence>
<comment type="subcellular location">
    <subcellularLocation>
        <location evidence="8">Cytoplasm</location>
    </subcellularLocation>
</comment>
<dbReference type="InterPro" id="IPR018510">
    <property type="entry name" value="DAP_epimerase_AS"/>
</dbReference>
<dbReference type="UniPathway" id="UPA00034">
    <property type="reaction ID" value="UER00025"/>
</dbReference>
<keyword evidence="4 8" id="KW-0028">Amino-acid biosynthesis</keyword>
<feature type="site" description="Could be important to modulate the pK values of the two catalytic cysteine residues" evidence="8">
    <location>
        <position position="148"/>
    </location>
</feature>
<dbReference type="GO" id="GO:0005829">
    <property type="term" value="C:cytosol"/>
    <property type="evidence" value="ECO:0007669"/>
    <property type="project" value="TreeGrafter"/>
</dbReference>
<feature type="active site" description="Proton acceptor" evidence="8">
    <location>
        <position position="208"/>
    </location>
</feature>
<dbReference type="Proteomes" id="UP000001933">
    <property type="component" value="Chromosome"/>
</dbReference>
<feature type="binding site" evidence="8">
    <location>
        <position position="180"/>
    </location>
    <ligand>
        <name>substrate</name>
    </ligand>
</feature>
<evidence type="ECO:0000256" key="5">
    <source>
        <dbReference type="ARBA" id="ARBA00023154"/>
    </source>
</evidence>
<evidence type="ECO:0000256" key="2">
    <source>
        <dbReference type="ARBA" id="ARBA00010219"/>
    </source>
</evidence>
<feature type="binding site" evidence="8">
    <location>
        <position position="12"/>
    </location>
    <ligand>
        <name>substrate</name>
    </ligand>
</feature>
<evidence type="ECO:0000256" key="1">
    <source>
        <dbReference type="ARBA" id="ARBA00005196"/>
    </source>
</evidence>
<keyword evidence="8" id="KW-0963">Cytoplasm</keyword>
<comment type="similarity">
    <text evidence="2 8">Belongs to the diaminopimelate epimerase family.</text>
</comment>
<comment type="caution">
    <text evidence="8">Lacks conserved residue(s) required for the propagation of feature annotation.</text>
</comment>
<evidence type="ECO:0000256" key="7">
    <source>
        <dbReference type="ARBA" id="ARBA00051712"/>
    </source>
</evidence>
<proteinExistence type="inferred from homology"/>
<comment type="subunit">
    <text evidence="8">Homodimer.</text>
</comment>
<protein>
    <recommendedName>
        <fullName evidence="3 8">Diaminopimelate epimerase</fullName>
        <shortName evidence="8">DAP epimerase</shortName>
        <ecNumber evidence="3 8">5.1.1.7</ecNumber>
    </recommendedName>
    <alternativeName>
        <fullName evidence="8">PLP-independent amino acid racemase</fullName>
    </alternativeName>
</protein>
<evidence type="ECO:0000256" key="9">
    <source>
        <dbReference type="PROSITE-ProRule" id="PRU10125"/>
    </source>
</evidence>
<dbReference type="GO" id="GO:0009089">
    <property type="term" value="P:lysine biosynthetic process via diaminopimelate"/>
    <property type="evidence" value="ECO:0007669"/>
    <property type="project" value="UniProtKB-UniRule"/>
</dbReference>
<dbReference type="OrthoDB" id="9805408at2"/>
<sequence>MIEFFKMSGSGNDFILIDNREGALSSIKNIPSFVEAICRRKVSVGADGVILVERSPRADFQWRFFNADGSEVEMCGNGGRCVARFAYLKGIAGERMSFETVAGLIDAELRGDDVKLRLTEPSSLQANQPIPVGDEILTVDSLNTGVPHVVAFVEELGGFDVFRYGRALRYAEAFQPAGTNANFVTVTSLHSLSVRTYERGVEDETLACGTGSVASALAAAARGLVESPVEVTVRSGERLKIHFERIDGAFRNVYMEGRVRVIYEGRLWEEAWQENGN</sequence>
<feature type="active site" evidence="9">
    <location>
        <position position="75"/>
    </location>
</feature>
<dbReference type="KEGG" id="sat:SYN_00169"/>
<dbReference type="PANTHER" id="PTHR31689:SF0">
    <property type="entry name" value="DIAMINOPIMELATE EPIMERASE"/>
    <property type="match status" value="1"/>
</dbReference>
<feature type="binding site" evidence="8">
    <location>
        <begin position="76"/>
        <end position="77"/>
    </location>
    <ligand>
        <name>substrate</name>
    </ligand>
</feature>
<gene>
    <name evidence="8" type="primary">dapF</name>
    <name evidence="10" type="ORF">SYN_00169</name>
</gene>
<feature type="active site" description="Proton donor" evidence="8">
    <location>
        <position position="75"/>
    </location>
</feature>
<dbReference type="InParanoid" id="Q2LYC5"/>
<dbReference type="eggNOG" id="COG0253">
    <property type="taxonomic scope" value="Bacteria"/>
</dbReference>
<dbReference type="HOGENOM" id="CLU_053306_3_2_7"/>
<dbReference type="Pfam" id="PF01678">
    <property type="entry name" value="DAP_epimerase"/>
    <property type="match status" value="2"/>
</dbReference>
<dbReference type="Gene3D" id="3.10.310.10">
    <property type="entry name" value="Diaminopimelate Epimerase, Chain A, domain 1"/>
    <property type="match status" value="2"/>
</dbReference>
<dbReference type="GO" id="GO:0008837">
    <property type="term" value="F:diaminopimelate epimerase activity"/>
    <property type="evidence" value="ECO:0007669"/>
    <property type="project" value="UniProtKB-UniRule"/>
</dbReference>
<evidence type="ECO:0000313" key="11">
    <source>
        <dbReference type="Proteomes" id="UP000001933"/>
    </source>
</evidence>
<reference evidence="10 11" key="1">
    <citation type="journal article" date="2007" name="Proc. Natl. Acad. Sci. U.S.A.">
        <title>The genome of Syntrophus aciditrophicus: life at the thermodynamic limit of microbial growth.</title>
        <authorList>
            <person name="McInerney M.J."/>
            <person name="Rohlin L."/>
            <person name="Mouttaki H."/>
            <person name="Kim U."/>
            <person name="Krupp R.S."/>
            <person name="Rios-Hernandez L."/>
            <person name="Sieber J."/>
            <person name="Struchtemeyer C.G."/>
            <person name="Bhattacharyya A."/>
            <person name="Campbell J.W."/>
            <person name="Gunsalus R.P."/>
        </authorList>
    </citation>
    <scope>NUCLEOTIDE SEQUENCE [LARGE SCALE GENOMIC DNA]</scope>
    <source>
        <strain evidence="10 11">SB</strain>
    </source>
</reference>
<dbReference type="PROSITE" id="PS01326">
    <property type="entry name" value="DAP_EPIMERASE"/>
    <property type="match status" value="1"/>
</dbReference>
<keyword evidence="6 8" id="KW-0413">Isomerase</keyword>
<comment type="function">
    <text evidence="8">Catalyzes the stereoinversion of LL-2,6-diaminopimelate (L,L-DAP) to meso-diaminopimelate (meso-DAP), a precursor of L-lysine and an essential component of the bacterial peptidoglycan.</text>
</comment>
<dbReference type="EMBL" id="CP000252">
    <property type="protein sequence ID" value="ABC75950.1"/>
    <property type="molecule type" value="Genomic_DNA"/>
</dbReference>
<organism evidence="10 11">
    <name type="scientific">Syntrophus aciditrophicus (strain SB)</name>
    <dbReference type="NCBI Taxonomy" id="56780"/>
    <lineage>
        <taxon>Bacteria</taxon>
        <taxon>Pseudomonadati</taxon>
        <taxon>Thermodesulfobacteriota</taxon>
        <taxon>Syntrophia</taxon>
        <taxon>Syntrophales</taxon>
        <taxon>Syntrophaceae</taxon>
        <taxon>Syntrophus</taxon>
    </lineage>
</organism>
<evidence type="ECO:0000256" key="4">
    <source>
        <dbReference type="ARBA" id="ARBA00022605"/>
    </source>
</evidence>
<dbReference type="STRING" id="56780.SYN_00169"/>
<feature type="binding site" evidence="8">
    <location>
        <position position="66"/>
    </location>
    <ligand>
        <name>substrate</name>
    </ligand>
</feature>
<name>Q2LYC5_SYNAS</name>
<feature type="binding site" evidence="8">
    <location>
        <begin position="209"/>
        <end position="210"/>
    </location>
    <ligand>
        <name>substrate</name>
    </ligand>
</feature>
<keyword evidence="11" id="KW-1185">Reference proteome</keyword>
<feature type="binding site" evidence="8">
    <location>
        <begin position="198"/>
        <end position="199"/>
    </location>
    <ligand>
        <name>substrate</name>
    </ligand>
</feature>
<comment type="pathway">
    <text evidence="1 8">Amino-acid biosynthesis; L-lysine biosynthesis via DAP pathway; DL-2,6-diaminopimelate from LL-2,6-diaminopimelate: step 1/1.</text>
</comment>
<dbReference type="SUPFAM" id="SSF54506">
    <property type="entry name" value="Diaminopimelate epimerase-like"/>
    <property type="match status" value="2"/>
</dbReference>